<feature type="region of interest" description="Disordered" evidence="1">
    <location>
        <begin position="58"/>
        <end position="94"/>
    </location>
</feature>
<organism evidence="3 4">
    <name type="scientific">Aspergillus cavernicola</name>
    <dbReference type="NCBI Taxonomy" id="176166"/>
    <lineage>
        <taxon>Eukaryota</taxon>
        <taxon>Fungi</taxon>
        <taxon>Dikarya</taxon>
        <taxon>Ascomycota</taxon>
        <taxon>Pezizomycotina</taxon>
        <taxon>Eurotiomycetes</taxon>
        <taxon>Eurotiomycetidae</taxon>
        <taxon>Eurotiales</taxon>
        <taxon>Aspergillaceae</taxon>
        <taxon>Aspergillus</taxon>
        <taxon>Aspergillus subgen. Nidulantes</taxon>
    </lineage>
</organism>
<evidence type="ECO:0000256" key="1">
    <source>
        <dbReference type="SAM" id="MobiDB-lite"/>
    </source>
</evidence>
<keyword evidence="2" id="KW-1133">Transmembrane helix</keyword>
<dbReference type="Proteomes" id="UP001610335">
    <property type="component" value="Unassembled WGS sequence"/>
</dbReference>
<keyword evidence="2" id="KW-0812">Transmembrane</keyword>
<gene>
    <name evidence="3" type="ORF">BDW59DRAFT_115210</name>
</gene>
<keyword evidence="4" id="KW-1185">Reference proteome</keyword>
<evidence type="ECO:0000256" key="2">
    <source>
        <dbReference type="SAM" id="Phobius"/>
    </source>
</evidence>
<reference evidence="3 4" key="1">
    <citation type="submission" date="2024-07" db="EMBL/GenBank/DDBJ databases">
        <title>Section-level genome sequencing and comparative genomics of Aspergillus sections Usti and Cavernicolus.</title>
        <authorList>
            <consortium name="Lawrence Berkeley National Laboratory"/>
            <person name="Nybo J.L."/>
            <person name="Vesth T.C."/>
            <person name="Theobald S."/>
            <person name="Frisvad J.C."/>
            <person name="Larsen T.O."/>
            <person name="Kjaerboelling I."/>
            <person name="Rothschild-Mancinelli K."/>
            <person name="Lyhne E.K."/>
            <person name="Kogle M.E."/>
            <person name="Barry K."/>
            <person name="Clum A."/>
            <person name="Na H."/>
            <person name="Ledsgaard L."/>
            <person name="Lin J."/>
            <person name="Lipzen A."/>
            <person name="Kuo A."/>
            <person name="Riley R."/>
            <person name="Mondo S."/>
            <person name="LaButti K."/>
            <person name="Haridas S."/>
            <person name="Pangalinan J."/>
            <person name="Salamov A.A."/>
            <person name="Simmons B.A."/>
            <person name="Magnuson J.K."/>
            <person name="Chen J."/>
            <person name="Drula E."/>
            <person name="Henrissat B."/>
            <person name="Wiebenga A."/>
            <person name="Lubbers R.J."/>
            <person name="Gomes A.C."/>
            <person name="Makela M.R."/>
            <person name="Stajich J."/>
            <person name="Grigoriev I.V."/>
            <person name="Mortensen U.H."/>
            <person name="De vries R.P."/>
            <person name="Baker S.E."/>
            <person name="Andersen M.R."/>
        </authorList>
    </citation>
    <scope>NUCLEOTIDE SEQUENCE [LARGE SCALE GENOMIC DNA]</scope>
    <source>
        <strain evidence="3 4">CBS 600.67</strain>
    </source>
</reference>
<protein>
    <submittedName>
        <fullName evidence="3">Uncharacterized protein</fullName>
    </submittedName>
</protein>
<proteinExistence type="predicted"/>
<sequence length="318" mass="35302">MSFTSFSTTILYNEETVPSVIQPAEETADPNQGNPSDGLRNSYFHSCSKFSHSIHELAKRKAKPEIKTPMPWKASNSSKTEEHPATNKTSKSSVPDGGFETAYIAASSIFGALAAGAVVFLMILLVKKFRRRRRRKKEGYGDPPDEKRWRREALMFCKDPSGEYLVEQKNGAVTRVLCTNKSARISKFNSSSSGSLLVPTSRPPLDTRAKVARHMEELSDSHSGRSGSIPKQAVLVSSPLRAVVSRTAVPDSELISPINLKEPPEKLEAITSPNLESMHMDEQIEIEPTPSNSHRNSFRSSIFRLPSIRQSMSPLFHF</sequence>
<comment type="caution">
    <text evidence="3">The sequence shown here is derived from an EMBL/GenBank/DDBJ whole genome shotgun (WGS) entry which is preliminary data.</text>
</comment>
<feature type="transmembrane region" description="Helical" evidence="2">
    <location>
        <begin position="102"/>
        <end position="126"/>
    </location>
</feature>
<accession>A0ABR4IWD2</accession>
<dbReference type="EMBL" id="JBFXLS010000007">
    <property type="protein sequence ID" value="KAL2832081.1"/>
    <property type="molecule type" value="Genomic_DNA"/>
</dbReference>
<name>A0ABR4IWD2_9EURO</name>
<evidence type="ECO:0000313" key="4">
    <source>
        <dbReference type="Proteomes" id="UP001610335"/>
    </source>
</evidence>
<keyword evidence="2" id="KW-0472">Membrane</keyword>
<evidence type="ECO:0000313" key="3">
    <source>
        <dbReference type="EMBL" id="KAL2832081.1"/>
    </source>
</evidence>